<organism evidence="1 2">
    <name type="scientific">Frigoriglobus tundricola</name>
    <dbReference type="NCBI Taxonomy" id="2774151"/>
    <lineage>
        <taxon>Bacteria</taxon>
        <taxon>Pseudomonadati</taxon>
        <taxon>Planctomycetota</taxon>
        <taxon>Planctomycetia</taxon>
        <taxon>Gemmatales</taxon>
        <taxon>Gemmataceae</taxon>
        <taxon>Frigoriglobus</taxon>
    </lineage>
</organism>
<dbReference type="KEGG" id="ftj:FTUN_0232"/>
<sequence length="66" mass="7530">MSSERLVEVDESKCPRGRCEPPVFGCAKHRRAHAAPLAMMGENIRAGRYFLMRRAFNPLRPLVWCG</sequence>
<dbReference type="Proteomes" id="UP000503447">
    <property type="component" value="Chromosome"/>
</dbReference>
<evidence type="ECO:0000313" key="2">
    <source>
        <dbReference type="Proteomes" id="UP000503447"/>
    </source>
</evidence>
<evidence type="ECO:0000313" key="1">
    <source>
        <dbReference type="EMBL" id="QJW92735.1"/>
    </source>
</evidence>
<protein>
    <submittedName>
        <fullName evidence="1">Uncharacterized protein</fullName>
    </submittedName>
</protein>
<keyword evidence="2" id="KW-1185">Reference proteome</keyword>
<name>A0A6M5YFE0_9BACT</name>
<reference evidence="2" key="1">
    <citation type="submission" date="2020-05" db="EMBL/GenBank/DDBJ databases">
        <title>Frigoriglobus tundricola gen. nov., sp. nov., a psychrotolerant cellulolytic planctomycete of the family Gemmataceae with two divergent copies of 16S rRNA gene.</title>
        <authorList>
            <person name="Kulichevskaya I.S."/>
            <person name="Ivanova A.A."/>
            <person name="Naumoff D.G."/>
            <person name="Beletsky A.V."/>
            <person name="Rijpstra W.I.C."/>
            <person name="Sinninghe Damste J.S."/>
            <person name="Mardanov A.V."/>
            <person name="Ravin N.V."/>
            <person name="Dedysh S.N."/>
        </authorList>
    </citation>
    <scope>NUCLEOTIDE SEQUENCE [LARGE SCALE GENOMIC DNA]</scope>
    <source>
        <strain evidence="2">PL17</strain>
    </source>
</reference>
<proteinExistence type="predicted"/>
<dbReference type="AlphaFoldDB" id="A0A6M5YFE0"/>
<dbReference type="EMBL" id="CP053452">
    <property type="protein sequence ID" value="QJW92735.1"/>
    <property type="molecule type" value="Genomic_DNA"/>
</dbReference>
<gene>
    <name evidence="1" type="ORF">FTUN_0232</name>
</gene>
<accession>A0A6M5YFE0</accession>